<evidence type="ECO:0000256" key="1">
    <source>
        <dbReference type="SAM" id="MobiDB-lite"/>
    </source>
</evidence>
<accession>A0AAJ6AJ34</accession>
<dbReference type="Proteomes" id="UP001224674">
    <property type="component" value="Chromosome"/>
</dbReference>
<dbReference type="RefSeq" id="WP_279674799.1">
    <property type="nucleotide sequence ID" value="NZ_CP122566.1"/>
</dbReference>
<feature type="compositionally biased region" description="Polar residues" evidence="1">
    <location>
        <begin position="102"/>
        <end position="111"/>
    </location>
</feature>
<evidence type="ECO:0000313" key="3">
    <source>
        <dbReference type="Proteomes" id="UP001224674"/>
    </source>
</evidence>
<proteinExistence type="predicted"/>
<keyword evidence="3" id="KW-1185">Reference proteome</keyword>
<sequence length="279" mass="29121">MATTPIAPANAPTLLGVSLAGLMVVTGCSSEPADPDPSGTEVATDAHRGVEALLDPQARPDQHGVGAGAQRAASFGFDRQIVATDDEISTARDEANERQDQAEATQVSPSSCQQAIAKMDWSPLLADSEQITRLDFGTETFNGAGTIEIAGLDAERGGGAQAQEQLDAYQATVEELTGDCSEVDLDIPSGESTLTYTMRSEAVEPDQGSGLLWSRVPRGSATQQHGEAVTALVLTTEHDGYAVMVSFAGDSEVSSEEFRTMADEILEATLSGIDGEVNS</sequence>
<organism evidence="2 3">
    <name type="scientific">Auritidibacter ignavus</name>
    <dbReference type="NCBI Taxonomy" id="678932"/>
    <lineage>
        <taxon>Bacteria</taxon>
        <taxon>Bacillati</taxon>
        <taxon>Actinomycetota</taxon>
        <taxon>Actinomycetes</taxon>
        <taxon>Micrococcales</taxon>
        <taxon>Micrococcaceae</taxon>
        <taxon>Auritidibacter</taxon>
    </lineage>
</organism>
<evidence type="ECO:0000313" key="2">
    <source>
        <dbReference type="EMBL" id="WGH92957.1"/>
    </source>
</evidence>
<name>A0AAJ6AJ34_9MICC</name>
<reference evidence="2 3" key="1">
    <citation type="submission" date="2023-03" db="EMBL/GenBank/DDBJ databases">
        <title>Complete genome sequences of several Auritidibacter ignavus strains isolated from ear infections.</title>
        <authorList>
            <person name="Baehr T."/>
            <person name="Baumhoegger A.M."/>
        </authorList>
    </citation>
    <scope>NUCLEOTIDE SEQUENCE [LARGE SCALE GENOMIC DNA]</scope>
    <source>
        <strain evidence="2 3">BABAE-6</strain>
    </source>
</reference>
<feature type="region of interest" description="Disordered" evidence="1">
    <location>
        <begin position="90"/>
        <end position="111"/>
    </location>
</feature>
<feature type="compositionally biased region" description="Basic and acidic residues" evidence="1">
    <location>
        <begin position="90"/>
        <end position="101"/>
    </location>
</feature>
<protein>
    <submittedName>
        <fullName evidence="2">Uncharacterized protein</fullName>
    </submittedName>
</protein>
<dbReference type="EMBL" id="CP122566">
    <property type="protein sequence ID" value="WGH92957.1"/>
    <property type="molecule type" value="Genomic_DNA"/>
</dbReference>
<gene>
    <name evidence="2" type="ORF">QDX21_11770</name>
</gene>
<dbReference type="AlphaFoldDB" id="A0AAJ6AJ34"/>